<reference evidence="13" key="1">
    <citation type="submission" date="2021-04" db="EMBL/GenBank/DDBJ databases">
        <authorList>
            <consortium name="Molecular Ecology Group"/>
        </authorList>
    </citation>
    <scope>NUCLEOTIDE SEQUENCE</scope>
</reference>
<dbReference type="PANTHER" id="PTHR19331:SF465">
    <property type="entry name" value="EGG PEPTIDE SPERACT RECEPTOR"/>
    <property type="match status" value="1"/>
</dbReference>
<dbReference type="SMART" id="SM00202">
    <property type="entry name" value="SR"/>
    <property type="match status" value="2"/>
</dbReference>
<dbReference type="Gene3D" id="3.10.250.10">
    <property type="entry name" value="SRCR-like domain"/>
    <property type="match status" value="2"/>
</dbReference>
<evidence type="ECO:0000256" key="5">
    <source>
        <dbReference type="ARBA" id="ARBA00022989"/>
    </source>
</evidence>
<evidence type="ECO:0000256" key="2">
    <source>
        <dbReference type="ARBA" id="ARBA00022692"/>
    </source>
</evidence>
<evidence type="ECO:0000256" key="4">
    <source>
        <dbReference type="ARBA" id="ARBA00022737"/>
    </source>
</evidence>
<evidence type="ECO:0000313" key="14">
    <source>
        <dbReference type="Proteomes" id="UP000678393"/>
    </source>
</evidence>
<evidence type="ECO:0000256" key="11">
    <source>
        <dbReference type="SAM" id="SignalP"/>
    </source>
</evidence>
<evidence type="ECO:0000313" key="13">
    <source>
        <dbReference type="EMBL" id="CAG5133296.1"/>
    </source>
</evidence>
<keyword evidence="5" id="KW-1133">Transmembrane helix</keyword>
<dbReference type="Proteomes" id="UP000678393">
    <property type="component" value="Unassembled WGS sequence"/>
</dbReference>
<feature type="region of interest" description="Disordered" evidence="10">
    <location>
        <begin position="425"/>
        <end position="455"/>
    </location>
</feature>
<evidence type="ECO:0000256" key="8">
    <source>
        <dbReference type="ARBA" id="ARBA00023180"/>
    </source>
</evidence>
<dbReference type="FunFam" id="3.10.250.10:FF:000016">
    <property type="entry name" value="Scavenger receptor cysteine-rich protein type 12"/>
    <property type="match status" value="1"/>
</dbReference>
<feature type="compositionally biased region" description="Polar residues" evidence="10">
    <location>
        <begin position="425"/>
        <end position="438"/>
    </location>
</feature>
<organism evidence="13 14">
    <name type="scientific">Candidula unifasciata</name>
    <dbReference type="NCBI Taxonomy" id="100452"/>
    <lineage>
        <taxon>Eukaryota</taxon>
        <taxon>Metazoa</taxon>
        <taxon>Spiralia</taxon>
        <taxon>Lophotrochozoa</taxon>
        <taxon>Mollusca</taxon>
        <taxon>Gastropoda</taxon>
        <taxon>Heterobranchia</taxon>
        <taxon>Euthyneura</taxon>
        <taxon>Panpulmonata</taxon>
        <taxon>Eupulmonata</taxon>
        <taxon>Stylommatophora</taxon>
        <taxon>Helicina</taxon>
        <taxon>Helicoidea</taxon>
        <taxon>Geomitridae</taxon>
        <taxon>Candidula</taxon>
    </lineage>
</organism>
<dbReference type="SUPFAM" id="SSF56487">
    <property type="entry name" value="SRCR-like"/>
    <property type="match status" value="2"/>
</dbReference>
<dbReference type="InterPro" id="IPR032675">
    <property type="entry name" value="LRR_dom_sf"/>
</dbReference>
<evidence type="ECO:0000256" key="1">
    <source>
        <dbReference type="ARBA" id="ARBA00004167"/>
    </source>
</evidence>
<feature type="domain" description="SRCR" evidence="12">
    <location>
        <begin position="756"/>
        <end position="853"/>
    </location>
</feature>
<dbReference type="PROSITE" id="PS50287">
    <property type="entry name" value="SRCR_2"/>
    <property type="match status" value="2"/>
</dbReference>
<comment type="subcellular location">
    <subcellularLocation>
        <location evidence="1">Membrane</location>
        <topology evidence="1">Single-pass membrane protein</topology>
    </subcellularLocation>
</comment>
<dbReference type="PANTHER" id="PTHR19331">
    <property type="entry name" value="SCAVENGER RECEPTOR DOMAIN-CONTAINING"/>
    <property type="match status" value="1"/>
</dbReference>
<evidence type="ECO:0000256" key="3">
    <source>
        <dbReference type="ARBA" id="ARBA00022729"/>
    </source>
</evidence>
<gene>
    <name evidence="13" type="ORF">CUNI_LOCUS18854</name>
</gene>
<feature type="disulfide bond" evidence="9">
    <location>
        <begin position="927"/>
        <end position="937"/>
    </location>
</feature>
<evidence type="ECO:0000256" key="7">
    <source>
        <dbReference type="ARBA" id="ARBA00023157"/>
    </source>
</evidence>
<comment type="caution">
    <text evidence="9">Lacks conserved residue(s) required for the propagation of feature annotation.</text>
</comment>
<keyword evidence="14" id="KW-1185">Reference proteome</keyword>
<comment type="caution">
    <text evidence="13">The sequence shown here is derived from an EMBL/GenBank/DDBJ whole genome shotgun (WGS) entry which is preliminary data.</text>
</comment>
<dbReference type="OrthoDB" id="6119881at2759"/>
<keyword evidence="8" id="KW-0325">Glycoprotein</keyword>
<dbReference type="GO" id="GO:0016020">
    <property type="term" value="C:membrane"/>
    <property type="evidence" value="ECO:0007669"/>
    <property type="project" value="UniProtKB-SubCell"/>
</dbReference>
<dbReference type="InterPro" id="IPR036772">
    <property type="entry name" value="SRCR-like_dom_sf"/>
</dbReference>
<feature type="signal peptide" evidence="11">
    <location>
        <begin position="1"/>
        <end position="28"/>
    </location>
</feature>
<dbReference type="PRINTS" id="PR00258">
    <property type="entry name" value="SPERACTRCPTR"/>
</dbReference>
<keyword evidence="2" id="KW-0812">Transmembrane</keyword>
<feature type="domain" description="SRCR" evidence="12">
    <location>
        <begin position="856"/>
        <end position="957"/>
    </location>
</feature>
<keyword evidence="4" id="KW-0677">Repeat</keyword>
<dbReference type="EMBL" id="CAJHNH020006090">
    <property type="protein sequence ID" value="CAG5133296.1"/>
    <property type="molecule type" value="Genomic_DNA"/>
</dbReference>
<dbReference type="AlphaFoldDB" id="A0A8S4A2K2"/>
<proteinExistence type="predicted"/>
<accession>A0A8S4A2K2</accession>
<protein>
    <recommendedName>
        <fullName evidence="12">SRCR domain-containing protein</fullName>
    </recommendedName>
</protein>
<evidence type="ECO:0000256" key="10">
    <source>
        <dbReference type="SAM" id="MobiDB-lite"/>
    </source>
</evidence>
<name>A0A8S4A2K2_9EUPU</name>
<sequence length="957" mass="105874">MSDKAPGSGMPICRLLVFMFCCAWPVRGLKPLETAVKSQAKVLEDTVAKELMKAVDKHFEKLTSRIATLENTLSSMQFYSIRQFNQISGSLQSTNNDLGTVRKQVSQMEIDGRSQKIGLSLLGREISELKKGTSDMLSELESSMIYVHENIDKQDSLIKAVLEETVIQTARETTAQISKQMEEMLLNAEAMQAKLVNCSVDFSSVIEHVDLRFLELKKQSHAQLLKQINSVKLDLKKNMCPYGDERSPHKERLTCDCKNVSGKIIETSLYNNLTKHTDKVGRTEDITTPSKRLITPDTSRHVSSSTEINVPYKTTQMFSEMEDLTTEKATHEKGFTTTLPKVTSTFTSTPEYESTQNNRLDKLFTERNKLQELSTQSNRLKKLSSEYNRLNELSTQYSRLDELPSQYNRLDELSTQRSFFEDTAVTTSRGDVSTQASSPDYPAHIPQDGSRTAQAEDDEKIMQALYNMTTSVLQAVSYFRNTGRMMEQILSNTDMLVVKQHQRLDDGSVKGPVSSNYGDYDSANVIPGSDHVEGHQRYDSQSSAAESSLSRNILENVATLVANSSQLLEVITDLAQMSSVSLIKVTSVLEDEVKRLEGLRTHMATTVLNRVSESQAEPVHTLTNATQRTFKLVEAVASNTGWIPLIFHSVQHLESLANRSLNVATQSQKIISQVQQTMTNGDSSKKAGLIKDDPIISNRIPRTLGQVESPPNKNTSLKSEDILNKAYFETIHSTSLQLKRIMPALTKLLSERGPLVTLVGGSRQEEGRVEIYHNGLWGSLCHVNLTHSEADSICRHLGFEGGISAGPGHFGPGSGVTWVFNASCLGADSCSLVTYTEESGHCNHDLDAAVLCDHMLRIVSSNGSTDTNEGRLEIYHKNAWLPVCADGWTDSSARVACQQMGFSSGYWLSLTKSVSNENSTFLGKTVCGGLETRLDICPSDGWTDSCSGHKAAGVSCL</sequence>
<dbReference type="InterPro" id="IPR001190">
    <property type="entry name" value="SRCR"/>
</dbReference>
<evidence type="ECO:0000256" key="9">
    <source>
        <dbReference type="PROSITE-ProRule" id="PRU00196"/>
    </source>
</evidence>
<keyword evidence="6" id="KW-0472">Membrane</keyword>
<keyword evidence="3 11" id="KW-0732">Signal</keyword>
<evidence type="ECO:0000259" key="12">
    <source>
        <dbReference type="PROSITE" id="PS50287"/>
    </source>
</evidence>
<feature type="chain" id="PRO_5035905121" description="SRCR domain-containing protein" evidence="11">
    <location>
        <begin position="29"/>
        <end position="957"/>
    </location>
</feature>
<evidence type="ECO:0000256" key="6">
    <source>
        <dbReference type="ARBA" id="ARBA00023136"/>
    </source>
</evidence>
<keyword evidence="7 9" id="KW-1015">Disulfide bond</keyword>
<dbReference type="Pfam" id="PF00530">
    <property type="entry name" value="SRCR"/>
    <property type="match status" value="2"/>
</dbReference>
<dbReference type="Gene3D" id="3.80.10.10">
    <property type="entry name" value="Ribonuclease Inhibitor"/>
    <property type="match status" value="1"/>
</dbReference>